<proteinExistence type="predicted"/>
<keyword evidence="2" id="KW-1185">Reference proteome</keyword>
<evidence type="ECO:0000313" key="1">
    <source>
        <dbReference type="EMBL" id="KIM80873.1"/>
    </source>
</evidence>
<protein>
    <submittedName>
        <fullName evidence="1">Uncharacterized protein</fullName>
    </submittedName>
</protein>
<reference evidence="1 2" key="1">
    <citation type="submission" date="2014-04" db="EMBL/GenBank/DDBJ databases">
        <authorList>
            <consortium name="DOE Joint Genome Institute"/>
            <person name="Kuo A."/>
            <person name="Tarkka M."/>
            <person name="Buscot F."/>
            <person name="Kohler A."/>
            <person name="Nagy L.G."/>
            <person name="Floudas D."/>
            <person name="Copeland A."/>
            <person name="Barry K.W."/>
            <person name="Cichocki N."/>
            <person name="Veneault-Fourrey C."/>
            <person name="LaButti K."/>
            <person name="Lindquist E.A."/>
            <person name="Lipzen A."/>
            <person name="Lundell T."/>
            <person name="Morin E."/>
            <person name="Murat C."/>
            <person name="Sun H."/>
            <person name="Tunlid A."/>
            <person name="Henrissat B."/>
            <person name="Grigoriev I.V."/>
            <person name="Hibbett D.S."/>
            <person name="Martin F."/>
            <person name="Nordberg H.P."/>
            <person name="Cantor M.N."/>
            <person name="Hua S.X."/>
        </authorList>
    </citation>
    <scope>NUCLEOTIDE SEQUENCE [LARGE SCALE GENOMIC DNA]</scope>
    <source>
        <strain evidence="1 2">F 1598</strain>
    </source>
</reference>
<dbReference type="Proteomes" id="UP000054166">
    <property type="component" value="Unassembled WGS sequence"/>
</dbReference>
<sequence>MIDFLNDKILRARKFTSCVQIKCEDQRISLATTNYATSFVTNAAGQPGQRGLTIAI</sequence>
<dbReference type="EMBL" id="KN833002">
    <property type="protein sequence ID" value="KIM80873.1"/>
    <property type="molecule type" value="Genomic_DNA"/>
</dbReference>
<reference evidence="2" key="2">
    <citation type="submission" date="2015-01" db="EMBL/GenBank/DDBJ databases">
        <title>Evolutionary Origins and Diversification of the Mycorrhizal Mutualists.</title>
        <authorList>
            <consortium name="DOE Joint Genome Institute"/>
            <consortium name="Mycorrhizal Genomics Consortium"/>
            <person name="Kohler A."/>
            <person name="Kuo A."/>
            <person name="Nagy L.G."/>
            <person name="Floudas D."/>
            <person name="Copeland A."/>
            <person name="Barry K.W."/>
            <person name="Cichocki N."/>
            <person name="Veneault-Fourrey C."/>
            <person name="LaButti K."/>
            <person name="Lindquist E.A."/>
            <person name="Lipzen A."/>
            <person name="Lundell T."/>
            <person name="Morin E."/>
            <person name="Murat C."/>
            <person name="Riley R."/>
            <person name="Ohm R."/>
            <person name="Sun H."/>
            <person name="Tunlid A."/>
            <person name="Henrissat B."/>
            <person name="Grigoriev I.V."/>
            <person name="Hibbett D.S."/>
            <person name="Martin F."/>
        </authorList>
    </citation>
    <scope>NUCLEOTIDE SEQUENCE [LARGE SCALE GENOMIC DNA]</scope>
    <source>
        <strain evidence="2">F 1598</strain>
    </source>
</reference>
<organism evidence="1 2">
    <name type="scientific">Piloderma croceum (strain F 1598)</name>
    <dbReference type="NCBI Taxonomy" id="765440"/>
    <lineage>
        <taxon>Eukaryota</taxon>
        <taxon>Fungi</taxon>
        <taxon>Dikarya</taxon>
        <taxon>Basidiomycota</taxon>
        <taxon>Agaricomycotina</taxon>
        <taxon>Agaricomycetes</taxon>
        <taxon>Agaricomycetidae</taxon>
        <taxon>Atheliales</taxon>
        <taxon>Atheliaceae</taxon>
        <taxon>Piloderma</taxon>
    </lineage>
</organism>
<accession>A0A0C3B3U9</accession>
<name>A0A0C3B3U9_PILCF</name>
<evidence type="ECO:0000313" key="2">
    <source>
        <dbReference type="Proteomes" id="UP000054166"/>
    </source>
</evidence>
<dbReference type="AlphaFoldDB" id="A0A0C3B3U9"/>
<dbReference type="HOGENOM" id="CLU_3015005_0_0_1"/>
<gene>
    <name evidence="1" type="ORF">PILCRDRAFT_521553</name>
</gene>
<dbReference type="InParanoid" id="A0A0C3B3U9"/>